<protein>
    <submittedName>
        <fullName evidence="2">DUF2155 domain-containing protein</fullName>
    </submittedName>
</protein>
<evidence type="ECO:0000313" key="2">
    <source>
        <dbReference type="EMBL" id="QJF51676.1"/>
    </source>
</evidence>
<organism evidence="2 3">
    <name type="scientific">Roseobacter ponti</name>
    <dbReference type="NCBI Taxonomy" id="1891787"/>
    <lineage>
        <taxon>Bacteria</taxon>
        <taxon>Pseudomonadati</taxon>
        <taxon>Pseudomonadota</taxon>
        <taxon>Alphaproteobacteria</taxon>
        <taxon>Rhodobacterales</taxon>
        <taxon>Roseobacteraceae</taxon>
        <taxon>Roseobacter</taxon>
    </lineage>
</organism>
<feature type="signal peptide" evidence="1">
    <location>
        <begin position="1"/>
        <end position="18"/>
    </location>
</feature>
<dbReference type="Pfam" id="PF09923">
    <property type="entry name" value="DUF2155"/>
    <property type="match status" value="1"/>
</dbReference>
<dbReference type="AlphaFoldDB" id="A0A858SXS7"/>
<name>A0A858SXS7_9RHOB</name>
<reference evidence="2 3" key="1">
    <citation type="submission" date="2020-02" db="EMBL/GenBank/DDBJ databases">
        <title>Genome sequence of Roseobacter ponti.</title>
        <authorList>
            <person name="Hollensteiner J."/>
            <person name="Schneider D."/>
            <person name="Poehlein A."/>
            <person name="Daniel R."/>
        </authorList>
    </citation>
    <scope>NUCLEOTIDE SEQUENCE [LARGE SCALE GENOMIC DNA]</scope>
    <source>
        <strain evidence="2 3">DSM 106830</strain>
    </source>
</reference>
<dbReference type="KEGG" id="rpon:G3256_11135"/>
<dbReference type="Proteomes" id="UP000503308">
    <property type="component" value="Chromosome"/>
</dbReference>
<keyword evidence="3" id="KW-1185">Reference proteome</keyword>
<dbReference type="EMBL" id="CP048788">
    <property type="protein sequence ID" value="QJF51676.1"/>
    <property type="molecule type" value="Genomic_DNA"/>
</dbReference>
<proteinExistence type="predicted"/>
<gene>
    <name evidence="2" type="ORF">G3256_11135</name>
</gene>
<feature type="chain" id="PRO_5032417009" evidence="1">
    <location>
        <begin position="19"/>
        <end position="119"/>
    </location>
</feature>
<accession>A0A858SXS7</accession>
<evidence type="ECO:0000256" key="1">
    <source>
        <dbReference type="SAM" id="SignalP"/>
    </source>
</evidence>
<keyword evidence="1" id="KW-0732">Signal</keyword>
<sequence length="119" mass="12922">MMRAAALLMMLLAMPAAAQQRVTEAPGVVLRGLDKINGLLYDIEMYTGQTAEFGDLRIELTSCRYPAGNPSGDAFAALQISDANRGTELFSGWMIASTPALSAMDHSRYDIWVMRCATS</sequence>
<dbReference type="InterPro" id="IPR019225">
    <property type="entry name" value="DUF2155"/>
</dbReference>
<evidence type="ECO:0000313" key="3">
    <source>
        <dbReference type="Proteomes" id="UP000503308"/>
    </source>
</evidence>